<protein>
    <submittedName>
        <fullName evidence="8">Conjugal transfer protein TrbI</fullName>
    </submittedName>
</protein>
<keyword evidence="5 7" id="KW-0472">Membrane</keyword>
<dbReference type="KEGG" id="bpt:Bpet4626"/>
<evidence type="ECO:0000313" key="9">
    <source>
        <dbReference type="Proteomes" id="UP000001225"/>
    </source>
</evidence>
<evidence type="ECO:0000256" key="4">
    <source>
        <dbReference type="ARBA" id="ARBA00022989"/>
    </source>
</evidence>
<feature type="region of interest" description="Disordered" evidence="6">
    <location>
        <begin position="150"/>
        <end position="223"/>
    </location>
</feature>
<dbReference type="eggNOG" id="COG2948">
    <property type="taxonomic scope" value="Bacteria"/>
</dbReference>
<feature type="transmembrane region" description="Helical" evidence="7">
    <location>
        <begin position="38"/>
        <end position="57"/>
    </location>
</feature>
<sequence length="417" mass="44539">MNEAADTDDSAVPPKLPPETVELRAAPQRVTRLNRRTLTVGIGAVSLAVLGVTLWSLQPRSRGNQENQELYNVDRITRAEGLESLPKDYSQVPQPAPPPVLGDPLPGDLGRPVLRAEREAGLQPHGGPDAAEAERLARLKEAEEAARSALFYKSSSRSGTSDANAAPAPGGMPAETLADAPTDAGGTVDPMQTQNMQDNKTAFASQGRTATQSAHRLQAPRGPDTVMAGTVIAAALVTGIKSDMPGDIIATVTEPVYDSATHRNVLIPQGARLMGRYNSQVAYGQSRLQAVWERIIMPDTSSIVLDNLAAADPAGYAGLEDAVDWHWDRILKGAVLTTLLGVGAELAAPQNQGGRDGPVVIATRDGVQDTVNQVGQEITRRNLNIQPTLTIRPGMPVRIVVNRDITLRPYRPLFINR</sequence>
<dbReference type="AlphaFoldDB" id="A9IF67"/>
<keyword evidence="9" id="KW-1185">Reference proteome</keyword>
<feature type="compositionally biased region" description="Low complexity" evidence="6">
    <location>
        <begin position="102"/>
        <end position="111"/>
    </location>
</feature>
<dbReference type="GO" id="GO:0016020">
    <property type="term" value="C:membrane"/>
    <property type="evidence" value="ECO:0007669"/>
    <property type="project" value="UniProtKB-SubCell"/>
</dbReference>
<dbReference type="InterPro" id="IPR042217">
    <property type="entry name" value="T4SS_VirB10/TrbI"/>
</dbReference>
<evidence type="ECO:0000256" key="6">
    <source>
        <dbReference type="SAM" id="MobiDB-lite"/>
    </source>
</evidence>
<comment type="subcellular location">
    <subcellularLocation>
        <location evidence="1">Membrane</location>
        <topology evidence="1">Single-pass membrane protein</topology>
    </subcellularLocation>
</comment>
<accession>A9IF67</accession>
<evidence type="ECO:0000313" key="8">
    <source>
        <dbReference type="EMBL" id="CAP44977.1"/>
    </source>
</evidence>
<organism evidence="8 9">
    <name type="scientific">Bordetella petrii (strain ATCC BAA-461 / DSM 12804 / CCUG 43448 / CIP 107267 / Se-1111R)</name>
    <dbReference type="NCBI Taxonomy" id="340100"/>
    <lineage>
        <taxon>Bacteria</taxon>
        <taxon>Pseudomonadati</taxon>
        <taxon>Pseudomonadota</taxon>
        <taxon>Betaproteobacteria</taxon>
        <taxon>Burkholderiales</taxon>
        <taxon>Alcaligenaceae</taxon>
        <taxon>Bordetella</taxon>
    </lineage>
</organism>
<evidence type="ECO:0000256" key="3">
    <source>
        <dbReference type="ARBA" id="ARBA00022692"/>
    </source>
</evidence>
<dbReference type="STRING" id="94624.Bpet4626"/>
<feature type="compositionally biased region" description="Polar residues" evidence="6">
    <location>
        <begin position="190"/>
        <end position="215"/>
    </location>
</feature>
<proteinExistence type="inferred from homology"/>
<evidence type="ECO:0000256" key="5">
    <source>
        <dbReference type="ARBA" id="ARBA00023136"/>
    </source>
</evidence>
<evidence type="ECO:0000256" key="7">
    <source>
        <dbReference type="SAM" id="Phobius"/>
    </source>
</evidence>
<reference evidence="8 9" key="1">
    <citation type="journal article" date="2008" name="BMC Genomics">
        <title>The missing link: Bordetella petrii is endowed with both the metabolic versatility of environmental bacteria and virulence traits of pathogenic Bordetellae.</title>
        <authorList>
            <person name="Gross R."/>
            <person name="Guzman C.A."/>
            <person name="Sebaihia M."/>
            <person name="Martins Dos Santos V.A."/>
            <person name="Pieper D.H."/>
            <person name="Koebnik R."/>
            <person name="Lechner M."/>
            <person name="Bartels D."/>
            <person name="Buhrmester J."/>
            <person name="Choudhuri J.V."/>
            <person name="Ebensen T."/>
            <person name="Gaigalat L."/>
            <person name="Herrmann S."/>
            <person name="Khachane A.N."/>
            <person name="Larisch C."/>
            <person name="Link S."/>
            <person name="Linke B."/>
            <person name="Meyer F."/>
            <person name="Mormann S."/>
            <person name="Nakunst D."/>
            <person name="Rueckert C."/>
            <person name="Schneiker-Bekel S."/>
            <person name="Schulze K."/>
            <person name="Vorhoelter F.J."/>
            <person name="Yevsa T."/>
            <person name="Engle J.T."/>
            <person name="Goldman W.E."/>
            <person name="Puehler A."/>
            <person name="Goebel U.B."/>
            <person name="Goesmann A."/>
            <person name="Bloecker H."/>
            <person name="Kaiser O."/>
            <person name="Martinez-Arias R."/>
        </authorList>
    </citation>
    <scope>NUCLEOTIDE SEQUENCE [LARGE SCALE GENOMIC DNA]</scope>
    <source>
        <strain evidence="9">ATCC BAA-461 / DSM 12804 / CCUG 43448 / CIP 107267 / Se-1111R</strain>
    </source>
</reference>
<dbReference type="Gene3D" id="2.40.128.260">
    <property type="entry name" value="Type IV secretion system, VirB10/TraB/TrbI"/>
    <property type="match status" value="1"/>
</dbReference>
<feature type="region of interest" description="Disordered" evidence="6">
    <location>
        <begin position="87"/>
        <end position="111"/>
    </location>
</feature>
<feature type="compositionally biased region" description="Low complexity" evidence="6">
    <location>
        <begin position="163"/>
        <end position="174"/>
    </location>
</feature>
<gene>
    <name evidence="8" type="primary">trbI2</name>
    <name evidence="8" type="ordered locus">Bpet4626</name>
</gene>
<keyword evidence="3 7" id="KW-0812">Transmembrane</keyword>
<dbReference type="EMBL" id="AM902716">
    <property type="protein sequence ID" value="CAP44977.1"/>
    <property type="molecule type" value="Genomic_DNA"/>
</dbReference>
<name>A9IF67_BORPD</name>
<feature type="compositionally biased region" description="Polar residues" evidence="6">
    <location>
        <begin position="153"/>
        <end position="162"/>
    </location>
</feature>
<evidence type="ECO:0000256" key="2">
    <source>
        <dbReference type="ARBA" id="ARBA00010265"/>
    </source>
</evidence>
<comment type="similarity">
    <text evidence="2">Belongs to the TrbI/VirB10 family.</text>
</comment>
<keyword evidence="4 7" id="KW-1133">Transmembrane helix</keyword>
<dbReference type="CDD" id="cd16429">
    <property type="entry name" value="VirB10"/>
    <property type="match status" value="1"/>
</dbReference>
<dbReference type="InterPro" id="IPR005498">
    <property type="entry name" value="T4SS_VirB10/TraB/TrbI"/>
</dbReference>
<dbReference type="Pfam" id="PF03743">
    <property type="entry name" value="TrbI"/>
    <property type="match status" value="1"/>
</dbReference>
<evidence type="ECO:0000256" key="1">
    <source>
        <dbReference type="ARBA" id="ARBA00004167"/>
    </source>
</evidence>
<dbReference type="Proteomes" id="UP000001225">
    <property type="component" value="Chromosome"/>
</dbReference>